<evidence type="ECO:0000256" key="3">
    <source>
        <dbReference type="ARBA" id="ARBA00022741"/>
    </source>
</evidence>
<evidence type="ECO:0000256" key="8">
    <source>
        <dbReference type="ARBA" id="ARBA00047984"/>
    </source>
</evidence>
<dbReference type="PROSITE" id="PS51195">
    <property type="entry name" value="Q_MOTIF"/>
    <property type="match status" value="1"/>
</dbReference>
<feature type="short sequence motif" description="Q motif" evidence="10">
    <location>
        <begin position="28"/>
        <end position="56"/>
    </location>
</feature>
<dbReference type="FunFam" id="3.40.50.300:FF:000108">
    <property type="entry name" value="ATP-dependent RNA helicase RhlE"/>
    <property type="match status" value="1"/>
</dbReference>
<dbReference type="PANTHER" id="PTHR47959:SF13">
    <property type="entry name" value="ATP-DEPENDENT RNA HELICASE RHLE"/>
    <property type="match status" value="1"/>
</dbReference>
<dbReference type="CDD" id="cd18787">
    <property type="entry name" value="SF2_C_DEAD"/>
    <property type="match status" value="1"/>
</dbReference>
<keyword evidence="4 11" id="KW-0378">Hydrolase</keyword>
<evidence type="ECO:0000256" key="10">
    <source>
        <dbReference type="PROSITE-ProRule" id="PRU00552"/>
    </source>
</evidence>
<keyword evidence="6 11" id="KW-0067">ATP-binding</keyword>
<keyword evidence="17" id="KW-1185">Reference proteome</keyword>
<dbReference type="GO" id="GO:0005829">
    <property type="term" value="C:cytosol"/>
    <property type="evidence" value="ECO:0007669"/>
    <property type="project" value="TreeGrafter"/>
</dbReference>
<dbReference type="PROSITE" id="PS00039">
    <property type="entry name" value="DEAD_ATP_HELICASE"/>
    <property type="match status" value="1"/>
</dbReference>
<comment type="catalytic activity">
    <reaction evidence="8">
        <text>ATP + H2O = ADP + phosphate + H(+)</text>
        <dbReference type="Rhea" id="RHEA:13065"/>
        <dbReference type="ChEBI" id="CHEBI:15377"/>
        <dbReference type="ChEBI" id="CHEBI:15378"/>
        <dbReference type="ChEBI" id="CHEBI:30616"/>
        <dbReference type="ChEBI" id="CHEBI:43474"/>
        <dbReference type="ChEBI" id="CHEBI:456216"/>
        <dbReference type="EC" id="3.6.4.13"/>
    </reaction>
</comment>
<evidence type="ECO:0000256" key="11">
    <source>
        <dbReference type="RuleBase" id="RU000492"/>
    </source>
</evidence>
<sequence>MREVVTRPVTPVDAAGLDMSVRTRIYMIKFTDLNLDKKVLKAIEDAGYTEPTPIQAGAIPPALEGKDVLGIAQTGTGKTASFTLPMITRLARGRARARMPRSLVLCPTRELAAQVAENFDTYTKYHKLTKALLIGGVSFKEQDRLIDKGVDVLIATPGRLLDHFERGKLILTDVKIMVVDEADRMLDMGFIPDIERIFGLTPFTRQTLFFSATMAPEIERITNTFLSAPARIEIARQASASEQIEQHVVMIKGSRKDRTATEKRKLLRALIEQEGETLDNAIIFCNRKTDVDIVAKSMKKYGFDTAPIHGDLDQSQRNATLERFRNGEIKILVASDVAARGLDVPSVTHVFNFDVPGHPEDYIHRIGRTGRAGRDGKAIMLCEPRDEKNFEDVERLLGNKIPRLDNPFGNPVAEEAAPAKPEPVKSEPAKAADAPSGEDTPAEKPKRTRTRSRRKPAADKAVTADQAAPVDATAQVTPAPASQPAETTDNDVAQAAAPVEKTDNTSERPAARGRGRSRGGRSNNDGNGDNNTTDRNANDRSASDRNTSDQTSNDRPVNERPVNERNSNTDRHTNDRDNNRNSGGRGRGRYGREEKNTVVGLGDHLPTFIALSFEERFGS</sequence>
<evidence type="ECO:0000256" key="6">
    <source>
        <dbReference type="ARBA" id="ARBA00022840"/>
    </source>
</evidence>
<evidence type="ECO:0000256" key="2">
    <source>
        <dbReference type="ARBA" id="ARBA00022490"/>
    </source>
</evidence>
<feature type="domain" description="Helicase C-terminal" evidence="14">
    <location>
        <begin position="270"/>
        <end position="412"/>
    </location>
</feature>
<dbReference type="GO" id="GO:0003724">
    <property type="term" value="F:RNA helicase activity"/>
    <property type="evidence" value="ECO:0007669"/>
    <property type="project" value="UniProtKB-EC"/>
</dbReference>
<evidence type="ECO:0000256" key="4">
    <source>
        <dbReference type="ARBA" id="ARBA00022801"/>
    </source>
</evidence>
<evidence type="ECO:0000313" key="16">
    <source>
        <dbReference type="EMBL" id="SLN44670.1"/>
    </source>
</evidence>
<evidence type="ECO:0000256" key="1">
    <source>
        <dbReference type="ARBA" id="ARBA00012552"/>
    </source>
</evidence>
<name>A0A1Y5SP86_9RHOB</name>
<dbReference type="STRING" id="658057.SAMN04488032_105183"/>
<evidence type="ECO:0000259" key="14">
    <source>
        <dbReference type="PROSITE" id="PS51194"/>
    </source>
</evidence>
<keyword evidence="5 11" id="KW-0347">Helicase</keyword>
<keyword evidence="2" id="KW-0963">Cytoplasm</keyword>
<keyword evidence="3 11" id="KW-0547">Nucleotide-binding</keyword>
<comment type="similarity">
    <text evidence="7 11">Belongs to the DEAD box helicase family.</text>
</comment>
<feature type="region of interest" description="Disordered" evidence="12">
    <location>
        <begin position="401"/>
        <end position="597"/>
    </location>
</feature>
<feature type="compositionally biased region" description="Low complexity" evidence="12">
    <location>
        <begin position="520"/>
        <end position="535"/>
    </location>
</feature>
<accession>A0A1Y5SP86</accession>
<protein>
    <recommendedName>
        <fullName evidence="9">DEAD-box ATP-dependent RNA helicase RhpA</fullName>
        <ecNumber evidence="1">3.6.4.13</ecNumber>
    </recommendedName>
</protein>
<reference evidence="16 17" key="1">
    <citation type="submission" date="2017-03" db="EMBL/GenBank/DDBJ databases">
        <authorList>
            <person name="Afonso C.L."/>
            <person name="Miller P.J."/>
            <person name="Scott M.A."/>
            <person name="Spackman E."/>
            <person name="Goraichik I."/>
            <person name="Dimitrov K.M."/>
            <person name="Suarez D.L."/>
            <person name="Swayne D.E."/>
        </authorList>
    </citation>
    <scope>NUCLEOTIDE SEQUENCE [LARGE SCALE GENOMIC DNA]</scope>
    <source>
        <strain evidence="16 17">CECT 7971</strain>
    </source>
</reference>
<feature type="domain" description="Helicase ATP-binding" evidence="13">
    <location>
        <begin position="59"/>
        <end position="232"/>
    </location>
</feature>
<dbReference type="InterPro" id="IPR000629">
    <property type="entry name" value="RNA-helicase_DEAD-box_CS"/>
</dbReference>
<dbReference type="CDD" id="cd00268">
    <property type="entry name" value="DEADc"/>
    <property type="match status" value="1"/>
</dbReference>
<dbReference type="GO" id="GO:0016887">
    <property type="term" value="F:ATP hydrolysis activity"/>
    <property type="evidence" value="ECO:0007669"/>
    <property type="project" value="RHEA"/>
</dbReference>
<dbReference type="PROSITE" id="PS51194">
    <property type="entry name" value="HELICASE_CTER"/>
    <property type="match status" value="1"/>
</dbReference>
<organism evidence="16 17">
    <name type="scientific">Pacificibacter marinus</name>
    <dbReference type="NCBI Taxonomy" id="658057"/>
    <lineage>
        <taxon>Bacteria</taxon>
        <taxon>Pseudomonadati</taxon>
        <taxon>Pseudomonadota</taxon>
        <taxon>Alphaproteobacteria</taxon>
        <taxon>Rhodobacterales</taxon>
        <taxon>Roseobacteraceae</taxon>
        <taxon>Pacificibacter</taxon>
    </lineage>
</organism>
<dbReference type="AlphaFoldDB" id="A0A1Y5SP86"/>
<feature type="compositionally biased region" description="Basic and acidic residues" evidence="12">
    <location>
        <begin position="556"/>
        <end position="579"/>
    </location>
</feature>
<dbReference type="InterPro" id="IPR014001">
    <property type="entry name" value="Helicase_ATP-bd"/>
</dbReference>
<dbReference type="Proteomes" id="UP000193307">
    <property type="component" value="Unassembled WGS sequence"/>
</dbReference>
<evidence type="ECO:0000256" key="9">
    <source>
        <dbReference type="ARBA" id="ARBA00074363"/>
    </source>
</evidence>
<feature type="compositionally biased region" description="Basic and acidic residues" evidence="12">
    <location>
        <begin position="500"/>
        <end position="510"/>
    </location>
</feature>
<dbReference type="InterPro" id="IPR050079">
    <property type="entry name" value="DEAD_box_RNA_helicase"/>
</dbReference>
<dbReference type="EMBL" id="FWFW01000006">
    <property type="protein sequence ID" value="SLN44670.1"/>
    <property type="molecule type" value="Genomic_DNA"/>
</dbReference>
<feature type="compositionally biased region" description="Low complexity" evidence="12">
    <location>
        <begin position="459"/>
        <end position="468"/>
    </location>
</feature>
<dbReference type="Gene3D" id="3.40.50.300">
    <property type="entry name" value="P-loop containing nucleotide triphosphate hydrolases"/>
    <property type="match status" value="2"/>
</dbReference>
<dbReference type="SMART" id="SM00487">
    <property type="entry name" value="DEXDc"/>
    <property type="match status" value="1"/>
</dbReference>
<dbReference type="Pfam" id="PF00270">
    <property type="entry name" value="DEAD"/>
    <property type="match status" value="1"/>
</dbReference>
<dbReference type="Pfam" id="PF00271">
    <property type="entry name" value="Helicase_C"/>
    <property type="match status" value="1"/>
</dbReference>
<evidence type="ECO:0000259" key="13">
    <source>
        <dbReference type="PROSITE" id="PS51192"/>
    </source>
</evidence>
<evidence type="ECO:0000256" key="12">
    <source>
        <dbReference type="SAM" id="MobiDB-lite"/>
    </source>
</evidence>
<feature type="compositionally biased region" description="Basic residues" evidence="12">
    <location>
        <begin position="446"/>
        <end position="455"/>
    </location>
</feature>
<dbReference type="PANTHER" id="PTHR47959">
    <property type="entry name" value="ATP-DEPENDENT RNA HELICASE RHLE-RELATED"/>
    <property type="match status" value="1"/>
</dbReference>
<evidence type="ECO:0000313" key="17">
    <source>
        <dbReference type="Proteomes" id="UP000193307"/>
    </source>
</evidence>
<dbReference type="InterPro" id="IPR044742">
    <property type="entry name" value="DEAD/DEAH_RhlB"/>
</dbReference>
<dbReference type="SUPFAM" id="SSF52540">
    <property type="entry name" value="P-loop containing nucleoside triphosphate hydrolases"/>
    <property type="match status" value="1"/>
</dbReference>
<feature type="compositionally biased region" description="Basic and acidic residues" evidence="12">
    <location>
        <begin position="536"/>
        <end position="547"/>
    </location>
</feature>
<evidence type="ECO:0000256" key="5">
    <source>
        <dbReference type="ARBA" id="ARBA00022806"/>
    </source>
</evidence>
<evidence type="ECO:0000259" key="15">
    <source>
        <dbReference type="PROSITE" id="PS51195"/>
    </source>
</evidence>
<dbReference type="InterPro" id="IPR011545">
    <property type="entry name" value="DEAD/DEAH_box_helicase_dom"/>
</dbReference>
<dbReference type="InterPro" id="IPR027417">
    <property type="entry name" value="P-loop_NTPase"/>
</dbReference>
<feature type="domain" description="DEAD-box RNA helicase Q" evidence="15">
    <location>
        <begin position="28"/>
        <end position="56"/>
    </location>
</feature>
<dbReference type="GO" id="GO:0003676">
    <property type="term" value="F:nucleic acid binding"/>
    <property type="evidence" value="ECO:0007669"/>
    <property type="project" value="InterPro"/>
</dbReference>
<dbReference type="SMART" id="SM00490">
    <property type="entry name" value="HELICc"/>
    <property type="match status" value="1"/>
</dbReference>
<dbReference type="EC" id="3.6.4.13" evidence="1"/>
<dbReference type="InterPro" id="IPR014014">
    <property type="entry name" value="RNA_helicase_DEAD_Q_motif"/>
</dbReference>
<gene>
    <name evidence="16" type="primary">rhlE_2</name>
    <name evidence="16" type="ORF">PAM7971_02143</name>
</gene>
<dbReference type="PROSITE" id="PS51192">
    <property type="entry name" value="HELICASE_ATP_BIND_1"/>
    <property type="match status" value="1"/>
</dbReference>
<dbReference type="GO" id="GO:0009266">
    <property type="term" value="P:response to temperature stimulus"/>
    <property type="evidence" value="ECO:0007669"/>
    <property type="project" value="UniProtKB-ARBA"/>
</dbReference>
<proteinExistence type="inferred from homology"/>
<dbReference type="InterPro" id="IPR001650">
    <property type="entry name" value="Helicase_C-like"/>
</dbReference>
<dbReference type="GO" id="GO:0042255">
    <property type="term" value="P:ribosome assembly"/>
    <property type="evidence" value="ECO:0007669"/>
    <property type="project" value="UniProtKB-ARBA"/>
</dbReference>
<evidence type="ECO:0000256" key="7">
    <source>
        <dbReference type="ARBA" id="ARBA00038437"/>
    </source>
</evidence>
<dbReference type="GO" id="GO:0005524">
    <property type="term" value="F:ATP binding"/>
    <property type="evidence" value="ECO:0007669"/>
    <property type="project" value="UniProtKB-KW"/>
</dbReference>